<dbReference type="OrthoDB" id="667031at2"/>
<keyword evidence="1" id="KW-0805">Transcription regulation</keyword>
<dbReference type="SUPFAM" id="SSF47413">
    <property type="entry name" value="lambda repressor-like DNA-binding domains"/>
    <property type="match status" value="1"/>
</dbReference>
<dbReference type="InterPro" id="IPR000843">
    <property type="entry name" value="HTH_LacI"/>
</dbReference>
<dbReference type="Gene3D" id="1.10.260.40">
    <property type="entry name" value="lambda repressor-like DNA-binding domains"/>
    <property type="match status" value="1"/>
</dbReference>
<keyword evidence="6" id="KW-1185">Reference proteome</keyword>
<dbReference type="InterPro" id="IPR028082">
    <property type="entry name" value="Peripla_BP_I"/>
</dbReference>
<name>A0A3E1NHX5_9BACT</name>
<dbReference type="Gene3D" id="3.40.50.2300">
    <property type="match status" value="2"/>
</dbReference>
<dbReference type="InterPro" id="IPR046335">
    <property type="entry name" value="LacI/GalR-like_sensor"/>
</dbReference>
<gene>
    <name evidence="5" type="ORF">DXN05_12545</name>
</gene>
<dbReference type="EMBL" id="QTJU01000004">
    <property type="protein sequence ID" value="RFM27545.1"/>
    <property type="molecule type" value="Genomic_DNA"/>
</dbReference>
<proteinExistence type="predicted"/>
<dbReference type="CDD" id="cd06267">
    <property type="entry name" value="PBP1_LacI_sugar_binding-like"/>
    <property type="match status" value="1"/>
</dbReference>
<dbReference type="Pfam" id="PF13377">
    <property type="entry name" value="Peripla_BP_3"/>
    <property type="match status" value="1"/>
</dbReference>
<evidence type="ECO:0000256" key="2">
    <source>
        <dbReference type="ARBA" id="ARBA00023125"/>
    </source>
</evidence>
<dbReference type="PANTHER" id="PTHR30146:SF109">
    <property type="entry name" value="HTH-TYPE TRANSCRIPTIONAL REGULATOR GALS"/>
    <property type="match status" value="1"/>
</dbReference>
<evidence type="ECO:0000313" key="6">
    <source>
        <dbReference type="Proteomes" id="UP000261284"/>
    </source>
</evidence>
<dbReference type="SMART" id="SM00354">
    <property type="entry name" value="HTH_LACI"/>
    <property type="match status" value="1"/>
</dbReference>
<dbReference type="CDD" id="cd01392">
    <property type="entry name" value="HTH_LacI"/>
    <property type="match status" value="1"/>
</dbReference>
<comment type="caution">
    <text evidence="5">The sequence shown here is derived from an EMBL/GenBank/DDBJ whole genome shotgun (WGS) entry which is preliminary data.</text>
</comment>
<keyword evidence="3" id="KW-0804">Transcription</keyword>
<dbReference type="GO" id="GO:0003700">
    <property type="term" value="F:DNA-binding transcription factor activity"/>
    <property type="evidence" value="ECO:0007669"/>
    <property type="project" value="TreeGrafter"/>
</dbReference>
<evidence type="ECO:0000259" key="4">
    <source>
        <dbReference type="PROSITE" id="PS50932"/>
    </source>
</evidence>
<dbReference type="InterPro" id="IPR010982">
    <property type="entry name" value="Lambda_DNA-bd_dom_sf"/>
</dbReference>
<dbReference type="PANTHER" id="PTHR30146">
    <property type="entry name" value="LACI-RELATED TRANSCRIPTIONAL REPRESSOR"/>
    <property type="match status" value="1"/>
</dbReference>
<dbReference type="Proteomes" id="UP000261284">
    <property type="component" value="Unassembled WGS sequence"/>
</dbReference>
<keyword evidence="2" id="KW-0238">DNA-binding</keyword>
<dbReference type="SUPFAM" id="SSF53822">
    <property type="entry name" value="Periplasmic binding protein-like I"/>
    <property type="match status" value="1"/>
</dbReference>
<dbReference type="AlphaFoldDB" id="A0A3E1NHX5"/>
<evidence type="ECO:0000313" key="5">
    <source>
        <dbReference type="EMBL" id="RFM27545.1"/>
    </source>
</evidence>
<feature type="domain" description="HTH lacI-type" evidence="4">
    <location>
        <begin position="4"/>
        <end position="58"/>
    </location>
</feature>
<dbReference type="PROSITE" id="PS50932">
    <property type="entry name" value="HTH_LACI_2"/>
    <property type="match status" value="1"/>
</dbReference>
<evidence type="ECO:0000256" key="1">
    <source>
        <dbReference type="ARBA" id="ARBA00023015"/>
    </source>
</evidence>
<accession>A0A3E1NHX5</accession>
<evidence type="ECO:0000256" key="3">
    <source>
        <dbReference type="ARBA" id="ARBA00023163"/>
    </source>
</evidence>
<organism evidence="5 6">
    <name type="scientific">Deminuibacter soli</name>
    <dbReference type="NCBI Taxonomy" id="2291815"/>
    <lineage>
        <taxon>Bacteria</taxon>
        <taxon>Pseudomonadati</taxon>
        <taxon>Bacteroidota</taxon>
        <taxon>Chitinophagia</taxon>
        <taxon>Chitinophagales</taxon>
        <taxon>Chitinophagaceae</taxon>
        <taxon>Deminuibacter</taxon>
    </lineage>
</organism>
<dbReference type="RefSeq" id="WP_116847622.1">
    <property type="nucleotide sequence ID" value="NZ_QTJU01000004.1"/>
</dbReference>
<dbReference type="GO" id="GO:0000976">
    <property type="term" value="F:transcription cis-regulatory region binding"/>
    <property type="evidence" value="ECO:0007669"/>
    <property type="project" value="TreeGrafter"/>
</dbReference>
<sequence length="337" mass="38136">MTNVNLKHLAKELNLAVSTVSRALRDSYDIGEETKRKVMALAKKLNYEPNPYASSLRKQKSRTIAVIIPEIANNFFSLAINGIEEIAQEKGYHVLIYITHEDYNKELSIMRYLQNGRVDGVLMSVSSNTDDIEHIINLKQRNVPIVFFDRICENVETAKITTDDYESGFKATEHLIQQGCTNIAYLCISKHLSIGNKRMHGYLDAIKKYKLRSPQTNIVFGSNNHEENYNKVKKLLSAKNRPDGIFASVEKLALTAYHAAHELDIHIPKQLKIISFANLETAPLLKPSLTTITQPAFEIGKRAAMTLFRSLDKKNAPIINETIILNATLIPRESTRK</sequence>
<protein>
    <submittedName>
        <fullName evidence="5">LacI family transcriptional regulator</fullName>
    </submittedName>
</protein>
<dbReference type="Pfam" id="PF00356">
    <property type="entry name" value="LacI"/>
    <property type="match status" value="1"/>
</dbReference>
<reference evidence="5 6" key="1">
    <citation type="submission" date="2018-08" db="EMBL/GenBank/DDBJ databases">
        <title>Chitinophagaceae sp. K23C18032701, a novel bacterium isolated from forest soil.</title>
        <authorList>
            <person name="Wang C."/>
        </authorList>
    </citation>
    <scope>NUCLEOTIDE SEQUENCE [LARGE SCALE GENOMIC DNA]</scope>
    <source>
        <strain evidence="5 6">K23C18032701</strain>
    </source>
</reference>